<dbReference type="InterPro" id="IPR036291">
    <property type="entry name" value="NAD(P)-bd_dom_sf"/>
</dbReference>
<keyword evidence="4" id="KW-1185">Reference proteome</keyword>
<dbReference type="AlphaFoldDB" id="A0A0J0XJN2"/>
<name>A0A0J0XJN2_9TREE</name>
<comment type="similarity">
    <text evidence="1">Belongs to the short-chain dehydrogenases/reductases (SDR) family.</text>
</comment>
<keyword evidence="2" id="KW-0560">Oxidoreductase</keyword>
<reference evidence="3 4" key="1">
    <citation type="submission" date="2015-03" db="EMBL/GenBank/DDBJ databases">
        <title>Genomics and transcriptomics of the oil-accumulating basidiomycete yeast T. oleaginosus allow insights into substrate utilization and the diverse evolutionary trajectories of mating systems in fungi.</title>
        <authorList>
            <consortium name="DOE Joint Genome Institute"/>
            <person name="Kourist R."/>
            <person name="Kracht O."/>
            <person name="Bracharz F."/>
            <person name="Lipzen A."/>
            <person name="Nolan M."/>
            <person name="Ohm R."/>
            <person name="Grigoriev I."/>
            <person name="Sun S."/>
            <person name="Heitman J."/>
            <person name="Bruck T."/>
            <person name="Nowrousian M."/>
        </authorList>
    </citation>
    <scope>NUCLEOTIDE SEQUENCE [LARGE SCALE GENOMIC DNA]</scope>
    <source>
        <strain evidence="3 4">IBC0246</strain>
    </source>
</reference>
<dbReference type="PANTHER" id="PTHR24320:SF148">
    <property type="entry name" value="NAD(P)-BINDING ROSSMANN-FOLD SUPERFAMILY PROTEIN"/>
    <property type="match status" value="1"/>
</dbReference>
<evidence type="ECO:0000256" key="2">
    <source>
        <dbReference type="ARBA" id="ARBA00023002"/>
    </source>
</evidence>
<evidence type="ECO:0000313" key="3">
    <source>
        <dbReference type="EMBL" id="KLT41298.1"/>
    </source>
</evidence>
<dbReference type="Pfam" id="PF00106">
    <property type="entry name" value="adh_short"/>
    <property type="match status" value="1"/>
</dbReference>
<protein>
    <submittedName>
        <fullName evidence="3">NAD(P)-binding protein</fullName>
    </submittedName>
</protein>
<dbReference type="GO" id="GO:0016491">
    <property type="term" value="F:oxidoreductase activity"/>
    <property type="evidence" value="ECO:0007669"/>
    <property type="project" value="UniProtKB-KW"/>
</dbReference>
<dbReference type="RefSeq" id="XP_018277789.1">
    <property type="nucleotide sequence ID" value="XM_018423580.1"/>
</dbReference>
<dbReference type="EMBL" id="KQ087220">
    <property type="protein sequence ID" value="KLT41298.1"/>
    <property type="molecule type" value="Genomic_DNA"/>
</dbReference>
<dbReference type="PANTHER" id="PTHR24320">
    <property type="entry name" value="RETINOL DEHYDROGENASE"/>
    <property type="match status" value="1"/>
</dbReference>
<dbReference type="GeneID" id="28984183"/>
<dbReference type="OrthoDB" id="542013at2759"/>
<dbReference type="STRING" id="879819.A0A0J0XJN2"/>
<proteinExistence type="inferred from homology"/>
<sequence length="292" mass="30710">MSYSKYILITGGTSGIGLEGARVLSADPTLHITVTGRTSPGALPANVEFVACDLADLDAVRAFCASWTRPLSALILNAGVMMASRSMLSDLESTFAINHVGNAALFFGIKAHLTPDARVIVVSSELHSGEARAGRPNWTTAAEAAAASLPEMQSGMTLYANSKLANMLFSHALSRRAPEGWAVIAWTPGFVPAGGSKLSRDRGMLATIGMPVVAALLGLMGALGRPMASLSTVPCSGKALAELVTGPEHACEKGVYYQIEKKGESSAQSRDVALQDELWEWTIHRLGVDSKI</sequence>
<evidence type="ECO:0000313" key="4">
    <source>
        <dbReference type="Proteomes" id="UP000053611"/>
    </source>
</evidence>
<dbReference type="SUPFAM" id="SSF51735">
    <property type="entry name" value="NAD(P)-binding Rossmann-fold domains"/>
    <property type="match status" value="1"/>
</dbReference>
<dbReference type="InterPro" id="IPR002347">
    <property type="entry name" value="SDR_fam"/>
</dbReference>
<organism evidence="3 4">
    <name type="scientific">Cutaneotrichosporon oleaginosum</name>
    <dbReference type="NCBI Taxonomy" id="879819"/>
    <lineage>
        <taxon>Eukaryota</taxon>
        <taxon>Fungi</taxon>
        <taxon>Dikarya</taxon>
        <taxon>Basidiomycota</taxon>
        <taxon>Agaricomycotina</taxon>
        <taxon>Tremellomycetes</taxon>
        <taxon>Trichosporonales</taxon>
        <taxon>Trichosporonaceae</taxon>
        <taxon>Cutaneotrichosporon</taxon>
    </lineage>
</organism>
<accession>A0A0J0XJN2</accession>
<evidence type="ECO:0000256" key="1">
    <source>
        <dbReference type="ARBA" id="ARBA00006484"/>
    </source>
</evidence>
<gene>
    <name evidence="3" type="ORF">CC85DRAFT_286616</name>
</gene>
<dbReference type="Proteomes" id="UP000053611">
    <property type="component" value="Unassembled WGS sequence"/>
</dbReference>
<dbReference type="Gene3D" id="3.40.50.720">
    <property type="entry name" value="NAD(P)-binding Rossmann-like Domain"/>
    <property type="match status" value="1"/>
</dbReference>
<dbReference type="PRINTS" id="PR00081">
    <property type="entry name" value="GDHRDH"/>
</dbReference>